<feature type="chain" id="PRO_5017651769" evidence="10">
    <location>
        <begin position="28"/>
        <end position="1054"/>
    </location>
</feature>
<organism evidence="13 14">
    <name type="scientific">Bacteroides uniformis</name>
    <dbReference type="NCBI Taxonomy" id="820"/>
    <lineage>
        <taxon>Bacteria</taxon>
        <taxon>Pseudomonadati</taxon>
        <taxon>Bacteroidota</taxon>
        <taxon>Bacteroidia</taxon>
        <taxon>Bacteroidales</taxon>
        <taxon>Bacteroidaceae</taxon>
        <taxon>Bacteroides</taxon>
    </lineage>
</organism>
<dbReference type="Pfam" id="PF07715">
    <property type="entry name" value="Plug"/>
    <property type="match status" value="1"/>
</dbReference>
<keyword evidence="13" id="KW-0675">Receptor</keyword>
<comment type="subcellular location">
    <subcellularLocation>
        <location evidence="1 8">Cell outer membrane</location>
        <topology evidence="1 8">Multi-pass membrane protein</topology>
    </subcellularLocation>
</comment>
<dbReference type="InterPro" id="IPR000531">
    <property type="entry name" value="Beta-barrel_TonB"/>
</dbReference>
<dbReference type="FunFam" id="2.60.40.1120:FF:000003">
    <property type="entry name" value="Outer membrane protein Omp121"/>
    <property type="match status" value="1"/>
</dbReference>
<dbReference type="SUPFAM" id="SSF49464">
    <property type="entry name" value="Carboxypeptidase regulatory domain-like"/>
    <property type="match status" value="1"/>
</dbReference>
<dbReference type="GO" id="GO:0009279">
    <property type="term" value="C:cell outer membrane"/>
    <property type="evidence" value="ECO:0007669"/>
    <property type="project" value="UniProtKB-SubCell"/>
</dbReference>
<gene>
    <name evidence="13" type="ORF">DXB37_13740</name>
</gene>
<protein>
    <submittedName>
        <fullName evidence="13">TonB-dependent receptor</fullName>
    </submittedName>
</protein>
<accession>A0A3E5EVN2</accession>
<evidence type="ECO:0000256" key="5">
    <source>
        <dbReference type="ARBA" id="ARBA00023077"/>
    </source>
</evidence>
<dbReference type="AlphaFoldDB" id="A0A3E5EVN2"/>
<evidence type="ECO:0000313" key="13">
    <source>
        <dbReference type="EMBL" id="RGN92853.1"/>
    </source>
</evidence>
<evidence type="ECO:0000256" key="8">
    <source>
        <dbReference type="PROSITE-ProRule" id="PRU01360"/>
    </source>
</evidence>
<dbReference type="Gene3D" id="2.40.170.20">
    <property type="entry name" value="TonB-dependent receptor, beta-barrel domain"/>
    <property type="match status" value="1"/>
</dbReference>
<dbReference type="Pfam" id="PF13715">
    <property type="entry name" value="CarbopepD_reg_2"/>
    <property type="match status" value="1"/>
</dbReference>
<dbReference type="Gene3D" id="2.170.130.10">
    <property type="entry name" value="TonB-dependent receptor, plug domain"/>
    <property type="match status" value="1"/>
</dbReference>
<comment type="caution">
    <text evidence="13">The sequence shown here is derived from an EMBL/GenBank/DDBJ whole genome shotgun (WGS) entry which is preliminary data.</text>
</comment>
<dbReference type="InterPro" id="IPR008969">
    <property type="entry name" value="CarboxyPept-like_regulatory"/>
</dbReference>
<reference evidence="13 14" key="1">
    <citation type="submission" date="2018-08" db="EMBL/GenBank/DDBJ databases">
        <title>A genome reference for cultivated species of the human gut microbiota.</title>
        <authorList>
            <person name="Zou Y."/>
            <person name="Xue W."/>
            <person name="Luo G."/>
        </authorList>
    </citation>
    <scope>NUCLEOTIDE SEQUENCE [LARGE SCALE GENOMIC DNA]</scope>
    <source>
        <strain evidence="13 14">OM03-4</strain>
    </source>
</reference>
<evidence type="ECO:0000256" key="1">
    <source>
        <dbReference type="ARBA" id="ARBA00004571"/>
    </source>
</evidence>
<evidence type="ECO:0000256" key="9">
    <source>
        <dbReference type="RuleBase" id="RU003357"/>
    </source>
</evidence>
<keyword evidence="2 8" id="KW-0813">Transport</keyword>
<dbReference type="InterPro" id="IPR039426">
    <property type="entry name" value="TonB-dep_rcpt-like"/>
</dbReference>
<sequence length="1054" mass="116522">MKQVNLRIYRTILTLLLGLFLSAGAYAQQISVKGTVKDQNGEPVIGANVLVKGTTNGVITDVDGKFALQTTEKDVLEISFLGYKTQEVKASSKPITIILQEDAELLDEVVVIGYGTSRKEDLSTAVSTVKMDDKLKSRPANLGSYLQGQMPGVMIQSNGGDPMSDVSLSIRGRGSRGTDDSYNSGDGVLYVVDGVPGAPFNMEDVESITVLKDAASAAIYGASVGSGGVVVVTTKQASAGKVKVNINISKSFKNAVNLPETLTAEEYNRIWADACTATGDPLHASRNPEIFPYGNVTRTDWMDAIFRTGSLEHYALSLSGGSDTMKGFASFAYDDDKGVLLNTYARKFSAKANLDFQVVKWLKVSERVSYEYKNGQGDVGTGHEGVLNQAVFFPRSASIYDYDKEGKLMIDEKTGKPLYHGTIPRWASAEGINSPYGEMRNPVAMLERLDQIRPSNRIYSTTSFELKPVSGLTVKSDFTAGIDIRTEDIFNCRVPEIGRPNSDNSRDKTNTWNSKLLWETTATYAKVFADKHHFSLMAGYSMSYEKYKYDAYYTTGYVNEDRHSITNGQAGEWSKFQPEENIWEESMLSVFARLGYSYEDRYFLTASVRRDATSKLYKDNNSGVFPAFSASWKISSEEFFEPLKNVVNLLKVRGSWGQVGNVALVPRYSWNVPLNETDWAMIYGKDLNNIVYGGVYAGSIGTKDLKWETTEQWGVGLDMGLLDNSLNLTVDYFNKRTKDLIEVVPVPSVAGISVSPYGNVGDVVNRGWEFGLSYSKKIGHVTFGVNGNLSTVHNEVLDLGNLEFMQHNVVINSLTPLRSAVGHPWYSYYVLKTEGIFQSQEEIDNFTWRDPETGIKQKVQPNAKPGDFKYVDFNNDGKITDDDKQYLGSYMPKITFGFGGNLQWKGIDFSFQFQGVGKSTVYNGFKQMGYTGRGQGGNMLADVKNSWEYNKTSGVPRIGLISDPNGNYNSLNDFFLEDASYLRLKNVTIGYTLPDNVMRAIGLPGSTARFYLNGENLFTATDYSGIDPEVGNFGIDGGTYPVARSFSIGFNFSF</sequence>
<proteinExistence type="inferred from homology"/>
<evidence type="ECO:0000259" key="11">
    <source>
        <dbReference type="Pfam" id="PF00593"/>
    </source>
</evidence>
<feature type="domain" description="TonB-dependent receptor-like beta-barrel" evidence="11">
    <location>
        <begin position="500"/>
        <end position="1017"/>
    </location>
</feature>
<dbReference type="InterPro" id="IPR012910">
    <property type="entry name" value="Plug_dom"/>
</dbReference>
<evidence type="ECO:0000256" key="3">
    <source>
        <dbReference type="ARBA" id="ARBA00022452"/>
    </source>
</evidence>
<evidence type="ECO:0000259" key="12">
    <source>
        <dbReference type="Pfam" id="PF07715"/>
    </source>
</evidence>
<feature type="signal peptide" evidence="10">
    <location>
        <begin position="1"/>
        <end position="27"/>
    </location>
</feature>
<dbReference type="Pfam" id="PF00593">
    <property type="entry name" value="TonB_dep_Rec_b-barrel"/>
    <property type="match status" value="1"/>
</dbReference>
<dbReference type="InterPro" id="IPR037066">
    <property type="entry name" value="Plug_dom_sf"/>
</dbReference>
<evidence type="ECO:0000256" key="7">
    <source>
        <dbReference type="ARBA" id="ARBA00023237"/>
    </source>
</evidence>
<dbReference type="Gene3D" id="2.60.40.1120">
    <property type="entry name" value="Carboxypeptidase-like, regulatory domain"/>
    <property type="match status" value="1"/>
</dbReference>
<keyword evidence="10" id="KW-0732">Signal</keyword>
<feature type="domain" description="TonB-dependent receptor plug" evidence="12">
    <location>
        <begin position="119"/>
        <end position="225"/>
    </location>
</feature>
<keyword evidence="7 8" id="KW-0998">Cell outer membrane</keyword>
<name>A0A3E5EVN2_BACUN</name>
<dbReference type="NCBIfam" id="TIGR04056">
    <property type="entry name" value="OMP_RagA_SusC"/>
    <property type="match status" value="1"/>
</dbReference>
<evidence type="ECO:0000256" key="2">
    <source>
        <dbReference type="ARBA" id="ARBA00022448"/>
    </source>
</evidence>
<dbReference type="Proteomes" id="UP000260759">
    <property type="component" value="Unassembled WGS sequence"/>
</dbReference>
<evidence type="ECO:0000256" key="4">
    <source>
        <dbReference type="ARBA" id="ARBA00022692"/>
    </source>
</evidence>
<dbReference type="RefSeq" id="WP_117600833.1">
    <property type="nucleotide sequence ID" value="NZ_BAABZM010000001.1"/>
</dbReference>
<comment type="similarity">
    <text evidence="8 9">Belongs to the TonB-dependent receptor family.</text>
</comment>
<dbReference type="InterPro" id="IPR036942">
    <property type="entry name" value="Beta-barrel_TonB_sf"/>
</dbReference>
<dbReference type="SUPFAM" id="SSF56935">
    <property type="entry name" value="Porins"/>
    <property type="match status" value="1"/>
</dbReference>
<dbReference type="PROSITE" id="PS52016">
    <property type="entry name" value="TONB_DEPENDENT_REC_3"/>
    <property type="match status" value="1"/>
</dbReference>
<evidence type="ECO:0000256" key="10">
    <source>
        <dbReference type="SAM" id="SignalP"/>
    </source>
</evidence>
<evidence type="ECO:0000256" key="6">
    <source>
        <dbReference type="ARBA" id="ARBA00023136"/>
    </source>
</evidence>
<keyword evidence="6 8" id="KW-0472">Membrane</keyword>
<evidence type="ECO:0000313" key="14">
    <source>
        <dbReference type="Proteomes" id="UP000260759"/>
    </source>
</evidence>
<dbReference type="InterPro" id="IPR023996">
    <property type="entry name" value="TonB-dep_OMP_SusC/RagA"/>
</dbReference>
<keyword evidence="5 9" id="KW-0798">TonB box</keyword>
<keyword evidence="4 8" id="KW-0812">Transmembrane</keyword>
<keyword evidence="3 8" id="KW-1134">Transmembrane beta strand</keyword>
<dbReference type="EMBL" id="QSVA01000011">
    <property type="protein sequence ID" value="RGN92853.1"/>
    <property type="molecule type" value="Genomic_DNA"/>
</dbReference>